<accession>A0ACB7XYY5</accession>
<dbReference type="EMBL" id="CM037155">
    <property type="protein sequence ID" value="KAH7845930.1"/>
    <property type="molecule type" value="Genomic_DNA"/>
</dbReference>
<organism evidence="1 2">
    <name type="scientific">Vaccinium darrowii</name>
    <dbReference type="NCBI Taxonomy" id="229202"/>
    <lineage>
        <taxon>Eukaryota</taxon>
        <taxon>Viridiplantae</taxon>
        <taxon>Streptophyta</taxon>
        <taxon>Embryophyta</taxon>
        <taxon>Tracheophyta</taxon>
        <taxon>Spermatophyta</taxon>
        <taxon>Magnoliopsida</taxon>
        <taxon>eudicotyledons</taxon>
        <taxon>Gunneridae</taxon>
        <taxon>Pentapetalae</taxon>
        <taxon>asterids</taxon>
        <taxon>Ericales</taxon>
        <taxon>Ericaceae</taxon>
        <taxon>Vaccinioideae</taxon>
        <taxon>Vaccinieae</taxon>
        <taxon>Vaccinium</taxon>
    </lineage>
</organism>
<name>A0ACB7XYY5_9ERIC</name>
<evidence type="ECO:0000313" key="2">
    <source>
        <dbReference type="Proteomes" id="UP000828048"/>
    </source>
</evidence>
<reference evidence="1 2" key="1">
    <citation type="journal article" date="2021" name="Hortic Res">
        <title>High-quality reference genome and annotation aids understanding of berry development for evergreen blueberry (Vaccinium darrowii).</title>
        <authorList>
            <person name="Yu J."/>
            <person name="Hulse-Kemp A.M."/>
            <person name="Babiker E."/>
            <person name="Staton M."/>
        </authorList>
    </citation>
    <scope>NUCLEOTIDE SEQUENCE [LARGE SCALE GENOMIC DNA]</scope>
    <source>
        <strain evidence="2">cv. NJ 8807/NJ 8810</strain>
        <tissue evidence="1">Young leaf</tissue>
    </source>
</reference>
<gene>
    <name evidence="1" type="ORF">Vadar_007638</name>
</gene>
<comment type="caution">
    <text evidence="1">The sequence shown here is derived from an EMBL/GenBank/DDBJ whole genome shotgun (WGS) entry which is preliminary data.</text>
</comment>
<proteinExistence type="predicted"/>
<sequence>MDKSWIDMPRMSREYLNGIDKFLEFAYTGRLDDQDNETLNNSTVGDDMVGMINKALRNPHARLGVENDESIPNDPQNGPDEATAKYLKLLENANTELYHGCKTFTALPFIVRLLHMKVLNKLTNKTIDNLLVLFHESFPEGAKLPNSYYEAKKITQDLGFAYKTWDACPKSCMLFRNEHANLDNCLICGASRWKVAITTSKAGKKCGKKRVAQQMRYLPLKPKLQRLFTTCKTAVLMSWHANGRTNDGANRHPANSPALKDFDH</sequence>
<keyword evidence="2" id="KW-1185">Reference proteome</keyword>
<evidence type="ECO:0000313" key="1">
    <source>
        <dbReference type="EMBL" id="KAH7845930.1"/>
    </source>
</evidence>
<dbReference type="Proteomes" id="UP000828048">
    <property type="component" value="Chromosome 5"/>
</dbReference>
<protein>
    <submittedName>
        <fullName evidence="1">Uncharacterized protein</fullName>
    </submittedName>
</protein>